<dbReference type="Pfam" id="PF08839">
    <property type="entry name" value="CDT1"/>
    <property type="match status" value="1"/>
</dbReference>
<dbReference type="SUPFAM" id="SSF46785">
    <property type="entry name" value="Winged helix' DNA-binding domain"/>
    <property type="match status" value="1"/>
</dbReference>
<comment type="similarity">
    <text evidence="1">Belongs to the Cdt1 family.</text>
</comment>
<keyword evidence="8" id="KW-1185">Reference proteome</keyword>
<dbReference type="PANTHER" id="PTHR28637">
    <property type="entry name" value="DNA REPLICATION FACTOR CDT1"/>
    <property type="match status" value="1"/>
</dbReference>
<dbReference type="EMBL" id="CAJFCV020000001">
    <property type="protein sequence ID" value="CAG9083134.1"/>
    <property type="molecule type" value="Genomic_DNA"/>
</dbReference>
<evidence type="ECO:0000313" key="9">
    <source>
        <dbReference type="WBParaSite" id="BXY_0151600.1"/>
    </source>
</evidence>
<gene>
    <name evidence="5" type="ORF">BXYJ_LOCUS1095</name>
</gene>
<dbReference type="PANTHER" id="PTHR28637:SF1">
    <property type="entry name" value="DNA REPLICATION FACTOR CDT1"/>
    <property type="match status" value="1"/>
</dbReference>
<dbReference type="AlphaFoldDB" id="A0A1I7RLD1"/>
<evidence type="ECO:0000256" key="2">
    <source>
        <dbReference type="ARBA" id="ARBA00023306"/>
    </source>
</evidence>
<organism evidence="7 9">
    <name type="scientific">Bursaphelenchus xylophilus</name>
    <name type="common">Pinewood nematode worm</name>
    <name type="synonym">Aphelenchoides xylophilus</name>
    <dbReference type="NCBI Taxonomy" id="6326"/>
    <lineage>
        <taxon>Eukaryota</taxon>
        <taxon>Metazoa</taxon>
        <taxon>Ecdysozoa</taxon>
        <taxon>Nematoda</taxon>
        <taxon>Chromadorea</taxon>
        <taxon>Rhabditida</taxon>
        <taxon>Tylenchina</taxon>
        <taxon>Tylenchomorpha</taxon>
        <taxon>Aphelenchoidea</taxon>
        <taxon>Aphelenchoididae</taxon>
        <taxon>Bursaphelenchus</taxon>
    </lineage>
</organism>
<dbReference type="GO" id="GO:0071163">
    <property type="term" value="P:DNA replication preinitiation complex assembly"/>
    <property type="evidence" value="ECO:0007669"/>
    <property type="project" value="InterPro"/>
</dbReference>
<dbReference type="GO" id="GO:0005634">
    <property type="term" value="C:nucleus"/>
    <property type="evidence" value="ECO:0007669"/>
    <property type="project" value="TreeGrafter"/>
</dbReference>
<dbReference type="InterPro" id="IPR045173">
    <property type="entry name" value="Cdt1"/>
</dbReference>
<dbReference type="Gene3D" id="1.10.10.1420">
    <property type="entry name" value="DNA replication factor Cdt1, C-terminal WH domain"/>
    <property type="match status" value="1"/>
</dbReference>
<sequence>MSIRVTRRLTYKVVESSKQTDELQREENKTSKASKKEKKLSKQGKDALKKDQEALKRDQELLRSFVAPTRQDPEPSKELPVSRIDGLDKEVLKVFGVQLPSLLSHVCYMFNEMEKVVMIYFSLGKRITLDLIKKNIAKNCQKAFTDAVLGKILAIYPESYQIELEKSRFNKPGQPVKYETLLKPNIKDDLHPYYHEEYVPKSPSKQLYSTPIKLVSPRKKPQNLDYIPSPPRSPRKGQAVPLPREIELHLGPKFEGWRKHCRSAIMKYKLHQYLLKEHEKFLESHPLEGLKEGVFHPDFVVNRIDITPIELPKPKQPAKQMTMMDYLNKVPTTGILKSVEKVTEELRSPEKKVKLEKNVDPVPKSGAKMSLLERIRQKAKEAEEREKRKDPELIERVSVLETLQKTALAVICSEYNNRTSMDINELYKKLNFSIQTRKDAFERMVGVLSEIASSHIDVIHLNQKKFVKMVNNDRAKLTEIINEELERCKKLMR</sequence>
<dbReference type="WBParaSite" id="BXY_0151600.1">
    <property type="protein sequence ID" value="BXY_0151600.1"/>
    <property type="gene ID" value="BXY_0151600"/>
</dbReference>
<protein>
    <submittedName>
        <fullName evidence="5">(pine wood nematode) hypothetical protein</fullName>
    </submittedName>
    <submittedName>
        <fullName evidence="9">CDT1 domain-containing protein</fullName>
    </submittedName>
</protein>
<evidence type="ECO:0000313" key="6">
    <source>
        <dbReference type="EMBL" id="CAG9083134.1"/>
    </source>
</evidence>
<dbReference type="Proteomes" id="UP000659654">
    <property type="component" value="Unassembled WGS sequence"/>
</dbReference>
<dbReference type="Pfam" id="PF16679">
    <property type="entry name" value="CDT1_C"/>
    <property type="match status" value="1"/>
</dbReference>
<evidence type="ECO:0000313" key="5">
    <source>
        <dbReference type="EMBL" id="CAD5208859.1"/>
    </source>
</evidence>
<dbReference type="EMBL" id="CAJFDI010000001">
    <property type="protein sequence ID" value="CAD5208859.1"/>
    <property type="molecule type" value="Genomic_DNA"/>
</dbReference>
<dbReference type="InterPro" id="IPR036390">
    <property type="entry name" value="WH_DNA-bd_sf"/>
</dbReference>
<dbReference type="eggNOG" id="KOG4762">
    <property type="taxonomic scope" value="Eukaryota"/>
</dbReference>
<name>A0A1I7RLD1_BURXY</name>
<dbReference type="GO" id="GO:0030174">
    <property type="term" value="P:regulation of DNA-templated DNA replication initiation"/>
    <property type="evidence" value="ECO:0007669"/>
    <property type="project" value="InterPro"/>
</dbReference>
<reference evidence="6" key="2">
    <citation type="submission" date="2020-08" db="EMBL/GenBank/DDBJ databases">
        <authorList>
            <person name="Kikuchi T."/>
        </authorList>
    </citation>
    <scope>NUCLEOTIDE SEQUENCE</scope>
    <source>
        <strain evidence="5">Ka4C1</strain>
    </source>
</reference>
<evidence type="ECO:0000259" key="4">
    <source>
        <dbReference type="SMART" id="SM01075"/>
    </source>
</evidence>
<evidence type="ECO:0000313" key="8">
    <source>
        <dbReference type="Proteomes" id="UP000659654"/>
    </source>
</evidence>
<evidence type="ECO:0000256" key="3">
    <source>
        <dbReference type="SAM" id="MobiDB-lite"/>
    </source>
</evidence>
<dbReference type="GO" id="GO:0000278">
    <property type="term" value="P:mitotic cell cycle"/>
    <property type="evidence" value="ECO:0007669"/>
    <property type="project" value="TreeGrafter"/>
</dbReference>
<accession>A0A1I7RLD1</accession>
<dbReference type="Proteomes" id="UP000095284">
    <property type="component" value="Unplaced"/>
</dbReference>
<feature type="domain" description="CDT1 Geminin-binding" evidence="4">
    <location>
        <begin position="99"/>
        <end position="313"/>
    </location>
</feature>
<feature type="compositionally biased region" description="Basic residues" evidence="3">
    <location>
        <begin position="32"/>
        <end position="42"/>
    </location>
</feature>
<dbReference type="Proteomes" id="UP000582659">
    <property type="component" value="Unassembled WGS sequence"/>
</dbReference>
<evidence type="ECO:0000256" key="1">
    <source>
        <dbReference type="ARBA" id="ARBA00008356"/>
    </source>
</evidence>
<reference evidence="9" key="1">
    <citation type="submission" date="2016-11" db="UniProtKB">
        <authorList>
            <consortium name="WormBaseParasite"/>
        </authorList>
    </citation>
    <scope>IDENTIFICATION</scope>
</reference>
<feature type="region of interest" description="Disordered" evidence="3">
    <location>
        <begin position="16"/>
        <end position="55"/>
    </location>
</feature>
<feature type="compositionally biased region" description="Basic and acidic residues" evidence="3">
    <location>
        <begin position="43"/>
        <end position="55"/>
    </location>
</feature>
<proteinExistence type="inferred from homology"/>
<feature type="compositionally biased region" description="Basic and acidic residues" evidence="3">
    <location>
        <begin position="18"/>
        <end position="30"/>
    </location>
</feature>
<dbReference type="InterPro" id="IPR014939">
    <property type="entry name" value="CDT1_Gemini-bd-like"/>
</dbReference>
<dbReference type="InterPro" id="IPR038090">
    <property type="entry name" value="Cdt1_C_WH_dom_sf"/>
</dbReference>
<dbReference type="OrthoDB" id="5915520at2759"/>
<dbReference type="GO" id="GO:0070182">
    <property type="term" value="F:DNA polymerase binding"/>
    <property type="evidence" value="ECO:0007669"/>
    <property type="project" value="TreeGrafter"/>
</dbReference>
<dbReference type="SMART" id="SM01075">
    <property type="entry name" value="CDT1"/>
    <property type="match status" value="1"/>
</dbReference>
<dbReference type="InterPro" id="IPR032054">
    <property type="entry name" value="Cdt1_C"/>
</dbReference>
<evidence type="ECO:0000313" key="7">
    <source>
        <dbReference type="Proteomes" id="UP000095284"/>
    </source>
</evidence>
<dbReference type="GO" id="GO:0003677">
    <property type="term" value="F:DNA binding"/>
    <property type="evidence" value="ECO:0007669"/>
    <property type="project" value="InterPro"/>
</dbReference>
<keyword evidence="2" id="KW-0131">Cell cycle</keyword>
<dbReference type="GO" id="GO:0000076">
    <property type="term" value="P:DNA replication checkpoint signaling"/>
    <property type="evidence" value="ECO:0007669"/>
    <property type="project" value="TreeGrafter"/>
</dbReference>